<dbReference type="PANTHER" id="PTHR35346">
    <property type="entry name" value="BEN DOMAIN-CONTAINING PROTEIN 6"/>
    <property type="match status" value="1"/>
</dbReference>
<dbReference type="EMBL" id="WJBH02000150">
    <property type="protein sequence ID" value="KAI9550423.1"/>
    <property type="molecule type" value="Genomic_DNA"/>
</dbReference>
<reference evidence="8" key="1">
    <citation type="submission" date="2022-05" db="EMBL/GenBank/DDBJ databases">
        <title>A multi-omics perspective on studying reproductive biology in Daphnia sinensis.</title>
        <authorList>
            <person name="Jia J."/>
        </authorList>
    </citation>
    <scope>NUCLEOTIDE SEQUENCE</scope>
    <source>
        <strain evidence="8">WSL</strain>
    </source>
</reference>
<feature type="region of interest" description="Disordered" evidence="7">
    <location>
        <begin position="27"/>
        <end position="56"/>
    </location>
</feature>
<dbReference type="GO" id="GO:0005634">
    <property type="term" value="C:nucleus"/>
    <property type="evidence" value="ECO:0007669"/>
    <property type="project" value="UniProtKB-SubCell"/>
</dbReference>
<evidence type="ECO:0000256" key="7">
    <source>
        <dbReference type="SAM" id="MobiDB-lite"/>
    </source>
</evidence>
<evidence type="ECO:0000313" key="8">
    <source>
        <dbReference type="EMBL" id="KAI9550423.1"/>
    </source>
</evidence>
<evidence type="ECO:0008006" key="10">
    <source>
        <dbReference type="Google" id="ProtNLM"/>
    </source>
</evidence>
<dbReference type="InterPro" id="IPR037496">
    <property type="entry name" value="BEND6-like"/>
</dbReference>
<feature type="region of interest" description="Disordered" evidence="7">
    <location>
        <begin position="160"/>
        <end position="181"/>
    </location>
</feature>
<evidence type="ECO:0000256" key="1">
    <source>
        <dbReference type="ARBA" id="ARBA00004123"/>
    </source>
</evidence>
<feature type="compositionally biased region" description="Polar residues" evidence="7">
    <location>
        <begin position="44"/>
        <end position="54"/>
    </location>
</feature>
<accession>A0AAD5PM77</accession>
<protein>
    <recommendedName>
        <fullName evidence="10">BEN domain-containing protein</fullName>
    </recommendedName>
</protein>
<keyword evidence="3" id="KW-0805">Transcription regulation</keyword>
<proteinExistence type="predicted"/>
<keyword evidence="2" id="KW-0678">Repressor</keyword>
<comment type="caution">
    <text evidence="8">The sequence shown here is derived from an EMBL/GenBank/DDBJ whole genome shotgun (WGS) entry which is preliminary data.</text>
</comment>
<dbReference type="GO" id="GO:0003714">
    <property type="term" value="F:transcription corepressor activity"/>
    <property type="evidence" value="ECO:0007669"/>
    <property type="project" value="InterPro"/>
</dbReference>
<dbReference type="PANTHER" id="PTHR35346:SF1">
    <property type="entry name" value="BEN DOMAIN-CONTAINING PROTEIN 6"/>
    <property type="match status" value="1"/>
</dbReference>
<keyword evidence="9" id="KW-1185">Reference proteome</keyword>
<dbReference type="GO" id="GO:0045666">
    <property type="term" value="P:positive regulation of neuron differentiation"/>
    <property type="evidence" value="ECO:0007669"/>
    <property type="project" value="InterPro"/>
</dbReference>
<dbReference type="Gene3D" id="1.10.10.2590">
    <property type="entry name" value="BEN domain"/>
    <property type="match status" value="1"/>
</dbReference>
<keyword evidence="4" id="KW-0804">Transcription</keyword>
<evidence type="ECO:0000256" key="2">
    <source>
        <dbReference type="ARBA" id="ARBA00022491"/>
    </source>
</evidence>
<evidence type="ECO:0000256" key="4">
    <source>
        <dbReference type="ARBA" id="ARBA00023163"/>
    </source>
</evidence>
<keyword evidence="5" id="KW-0539">Nucleus</keyword>
<organism evidence="8 9">
    <name type="scientific">Daphnia sinensis</name>
    <dbReference type="NCBI Taxonomy" id="1820382"/>
    <lineage>
        <taxon>Eukaryota</taxon>
        <taxon>Metazoa</taxon>
        <taxon>Ecdysozoa</taxon>
        <taxon>Arthropoda</taxon>
        <taxon>Crustacea</taxon>
        <taxon>Branchiopoda</taxon>
        <taxon>Diplostraca</taxon>
        <taxon>Cladocera</taxon>
        <taxon>Anomopoda</taxon>
        <taxon>Daphniidae</taxon>
        <taxon>Daphnia</taxon>
        <taxon>Daphnia similis group</taxon>
    </lineage>
</organism>
<dbReference type="GO" id="GO:0045746">
    <property type="term" value="P:negative regulation of Notch signaling pathway"/>
    <property type="evidence" value="ECO:0007669"/>
    <property type="project" value="InterPro"/>
</dbReference>
<evidence type="ECO:0000256" key="6">
    <source>
        <dbReference type="SAM" id="Coils"/>
    </source>
</evidence>
<gene>
    <name evidence="8" type="ORF">GHT06_001702</name>
</gene>
<name>A0AAD5PM77_9CRUS</name>
<evidence type="ECO:0000256" key="5">
    <source>
        <dbReference type="ARBA" id="ARBA00023242"/>
    </source>
</evidence>
<keyword evidence="6" id="KW-0175">Coiled coil</keyword>
<evidence type="ECO:0000256" key="3">
    <source>
        <dbReference type="ARBA" id="ARBA00023015"/>
    </source>
</evidence>
<dbReference type="AlphaFoldDB" id="A0AAD5PM77"/>
<feature type="coiled-coil region" evidence="6">
    <location>
        <begin position="62"/>
        <end position="96"/>
    </location>
</feature>
<sequence length="233" mass="26320">MEFTPQQSASTSRLKLCKEYFPMSPDIFNATDSDEEGSSLADGSANSCSSNQTSEDIEDNEVAFLRRRIQVLEIENRSLYRKIEDMEKKIAEHNKVNAKRPRTSHLLVPLLHASTVEIEKSELDEVLVVAKASRENLNATVNRLLEAVYSKTFLGSHSLSGGVPKTRKKMSTRPNQTVKPGLPKNDLDDIIRFVKNTWEEIHGDVLPEKNCPVRSAIKVKLSTEYRALKNTYK</sequence>
<comment type="subcellular location">
    <subcellularLocation>
        <location evidence="1">Nucleus</location>
    </subcellularLocation>
</comment>
<dbReference type="Proteomes" id="UP000820818">
    <property type="component" value="Unassembled WGS sequence"/>
</dbReference>
<evidence type="ECO:0000313" key="9">
    <source>
        <dbReference type="Proteomes" id="UP000820818"/>
    </source>
</evidence>